<evidence type="ECO:0000256" key="3">
    <source>
        <dbReference type="ARBA" id="ARBA00022801"/>
    </source>
</evidence>
<evidence type="ECO:0000313" key="11">
    <source>
        <dbReference type="Proteomes" id="UP000094056"/>
    </source>
</evidence>
<dbReference type="HAMAP" id="MF_00083">
    <property type="entry name" value="Pept_tRNA_hydro_bact"/>
    <property type="match status" value="1"/>
</dbReference>
<dbReference type="GO" id="GO:0072344">
    <property type="term" value="P:rescue of stalled ribosome"/>
    <property type="evidence" value="ECO:0007669"/>
    <property type="project" value="UniProtKB-UniRule"/>
</dbReference>
<comment type="subunit">
    <text evidence="7">Monomer.</text>
</comment>
<dbReference type="FunFam" id="3.40.50.1470:FF:000001">
    <property type="entry name" value="Peptidyl-tRNA hydrolase"/>
    <property type="match status" value="1"/>
</dbReference>
<feature type="site" description="Stabilizes the basic form of H active site to accept a proton" evidence="7">
    <location>
        <position position="91"/>
    </location>
</feature>
<evidence type="ECO:0000256" key="4">
    <source>
        <dbReference type="ARBA" id="ARBA00022884"/>
    </source>
</evidence>
<dbReference type="NCBIfam" id="TIGR00447">
    <property type="entry name" value="pth"/>
    <property type="match status" value="1"/>
</dbReference>
<reference evidence="10 11" key="1">
    <citation type="submission" date="2016-07" db="EMBL/GenBank/DDBJ databases">
        <title>Draft genome of Scalindua rubra, obtained from a brine-seawater interface in the Red Sea, sheds light on salt adaptation in anammox bacteria.</title>
        <authorList>
            <person name="Speth D.R."/>
            <person name="Lagkouvardos I."/>
            <person name="Wang Y."/>
            <person name="Qian P.-Y."/>
            <person name="Dutilh B.E."/>
            <person name="Jetten M.S."/>
        </authorList>
    </citation>
    <scope>NUCLEOTIDE SEQUENCE [LARGE SCALE GENOMIC DNA]</scope>
    <source>
        <strain evidence="10">BSI-1</strain>
    </source>
</reference>
<comment type="caution">
    <text evidence="7">Lacks conserved residue(s) required for the propagation of feature annotation.</text>
</comment>
<dbReference type="Pfam" id="PF01195">
    <property type="entry name" value="Pept_tRNA_hydro"/>
    <property type="match status" value="1"/>
</dbReference>
<dbReference type="Gene3D" id="3.40.50.1470">
    <property type="entry name" value="Peptidyl-tRNA hydrolase"/>
    <property type="match status" value="1"/>
</dbReference>
<dbReference type="EC" id="3.1.1.29" evidence="1 7"/>
<dbReference type="InterPro" id="IPR001328">
    <property type="entry name" value="Pept_tRNA_hydro"/>
</dbReference>
<dbReference type="PANTHER" id="PTHR17224:SF1">
    <property type="entry name" value="PEPTIDYL-TRNA HYDROLASE"/>
    <property type="match status" value="1"/>
</dbReference>
<dbReference type="PATRIC" id="fig|1872076.5.peg.4740"/>
<dbReference type="InterPro" id="IPR036416">
    <property type="entry name" value="Pept_tRNA_hydro_sf"/>
</dbReference>
<evidence type="ECO:0000256" key="8">
    <source>
        <dbReference type="RuleBase" id="RU000673"/>
    </source>
</evidence>
<keyword evidence="7" id="KW-0963">Cytoplasm</keyword>
<dbReference type="EMBL" id="MAYW01000162">
    <property type="protein sequence ID" value="ODS30913.1"/>
    <property type="molecule type" value="Genomic_DNA"/>
</dbReference>
<dbReference type="PROSITE" id="PS01195">
    <property type="entry name" value="PEPT_TRNA_HYDROL_1"/>
    <property type="match status" value="1"/>
</dbReference>
<dbReference type="AlphaFoldDB" id="A0A1E3X5G0"/>
<organism evidence="10 11">
    <name type="scientific">Candidatus Scalindua rubra</name>
    <dbReference type="NCBI Taxonomy" id="1872076"/>
    <lineage>
        <taxon>Bacteria</taxon>
        <taxon>Pseudomonadati</taxon>
        <taxon>Planctomycetota</taxon>
        <taxon>Candidatus Brocadiia</taxon>
        <taxon>Candidatus Brocadiales</taxon>
        <taxon>Candidatus Scalinduaceae</taxon>
        <taxon>Candidatus Scalindua</taxon>
    </lineage>
</organism>
<evidence type="ECO:0000256" key="7">
    <source>
        <dbReference type="HAMAP-Rule" id="MF_00083"/>
    </source>
</evidence>
<dbReference type="GO" id="GO:0004045">
    <property type="term" value="F:peptidyl-tRNA hydrolase activity"/>
    <property type="evidence" value="ECO:0007669"/>
    <property type="project" value="UniProtKB-UniRule"/>
</dbReference>
<proteinExistence type="inferred from homology"/>
<dbReference type="GO" id="GO:0006515">
    <property type="term" value="P:protein quality control for misfolded or incompletely synthesized proteins"/>
    <property type="evidence" value="ECO:0007669"/>
    <property type="project" value="UniProtKB-UniRule"/>
</dbReference>
<comment type="similarity">
    <text evidence="5 7 9">Belongs to the PTH family.</text>
</comment>
<comment type="function">
    <text evidence="7">Catalyzes the release of premature peptidyl moieties from peptidyl-tRNA molecules trapped in stalled 50S ribosomal subunits, and thus maintains levels of free tRNAs and 50S ribosomes.</text>
</comment>
<feature type="active site" description="Proton acceptor" evidence="7">
    <location>
        <position position="19"/>
    </location>
</feature>
<evidence type="ECO:0000313" key="10">
    <source>
        <dbReference type="EMBL" id="ODS30913.1"/>
    </source>
</evidence>
<sequence length="184" mass="20537">MKIVIGLGNPGKKYANTRHNVGFMVIDKFIKGRDVNFTKRYCKSIVNKCLIEGEEVLLVKPQSFMNISGAPTKKIVEKHGCNLNEILVVLDDINLPLGKIRIRKKGSSGGHKGLKSVSDHLKTTCFPRLRVGIGNCFSEDTKDFVLSRFTNEENNAIRDALDKACKAINYWATTDINNCMSMSN</sequence>
<evidence type="ECO:0000256" key="5">
    <source>
        <dbReference type="ARBA" id="ARBA00038063"/>
    </source>
</evidence>
<comment type="function">
    <text evidence="7">Hydrolyzes ribosome-free peptidyl-tRNAs (with 1 or more amino acids incorporated), which drop off the ribosome during protein synthesis, or as a result of ribosome stalling.</text>
</comment>
<feature type="site" description="Discriminates between blocked and unblocked aminoacyl-tRNA" evidence="7">
    <location>
        <position position="9"/>
    </location>
</feature>
<keyword evidence="4 7" id="KW-0694">RNA-binding</keyword>
<comment type="subcellular location">
    <subcellularLocation>
        <location evidence="7">Cytoplasm</location>
    </subcellularLocation>
</comment>
<comment type="catalytic activity">
    <reaction evidence="7 8">
        <text>an N-acyl-L-alpha-aminoacyl-tRNA + H2O = an N-acyl-L-amino acid + a tRNA + H(+)</text>
        <dbReference type="Rhea" id="RHEA:54448"/>
        <dbReference type="Rhea" id="RHEA-COMP:10123"/>
        <dbReference type="Rhea" id="RHEA-COMP:13883"/>
        <dbReference type="ChEBI" id="CHEBI:15377"/>
        <dbReference type="ChEBI" id="CHEBI:15378"/>
        <dbReference type="ChEBI" id="CHEBI:59874"/>
        <dbReference type="ChEBI" id="CHEBI:78442"/>
        <dbReference type="ChEBI" id="CHEBI:138191"/>
        <dbReference type="EC" id="3.1.1.29"/>
    </reaction>
</comment>
<keyword evidence="3 7" id="KW-0378">Hydrolase</keyword>
<evidence type="ECO:0000256" key="1">
    <source>
        <dbReference type="ARBA" id="ARBA00013260"/>
    </source>
</evidence>
<feature type="binding site" evidence="7">
    <location>
        <position position="66"/>
    </location>
    <ligand>
        <name>tRNA</name>
        <dbReference type="ChEBI" id="CHEBI:17843"/>
    </ligand>
</feature>
<evidence type="ECO:0000256" key="6">
    <source>
        <dbReference type="ARBA" id="ARBA00050038"/>
    </source>
</evidence>
<accession>A0A1E3X5G0</accession>
<keyword evidence="2 7" id="KW-0820">tRNA-binding</keyword>
<gene>
    <name evidence="7 10" type="primary">pth</name>
    <name evidence="10" type="ORF">SCARUB_03971</name>
</gene>
<dbReference type="GO" id="GO:0005737">
    <property type="term" value="C:cytoplasm"/>
    <property type="evidence" value="ECO:0007669"/>
    <property type="project" value="UniProtKB-SubCell"/>
</dbReference>
<name>A0A1E3X5G0_9BACT</name>
<dbReference type="InterPro" id="IPR018171">
    <property type="entry name" value="Pept_tRNA_hydro_CS"/>
</dbReference>
<dbReference type="CDD" id="cd00462">
    <property type="entry name" value="PTH"/>
    <property type="match status" value="1"/>
</dbReference>
<dbReference type="SUPFAM" id="SSF53178">
    <property type="entry name" value="Peptidyl-tRNA hydrolase-like"/>
    <property type="match status" value="1"/>
</dbReference>
<comment type="caution">
    <text evidence="10">The sequence shown here is derived from an EMBL/GenBank/DDBJ whole genome shotgun (WGS) entry which is preliminary data.</text>
</comment>
<dbReference type="PANTHER" id="PTHR17224">
    <property type="entry name" value="PEPTIDYL-TRNA HYDROLASE"/>
    <property type="match status" value="1"/>
</dbReference>
<protein>
    <recommendedName>
        <fullName evidence="6 7">Peptidyl-tRNA hydrolase</fullName>
        <shortName evidence="7">Pth</shortName>
        <ecNumber evidence="1 7">3.1.1.29</ecNumber>
    </recommendedName>
</protein>
<dbReference type="GO" id="GO:0000049">
    <property type="term" value="F:tRNA binding"/>
    <property type="evidence" value="ECO:0007669"/>
    <property type="project" value="UniProtKB-UniRule"/>
</dbReference>
<feature type="binding site" evidence="7">
    <location>
        <position position="64"/>
    </location>
    <ligand>
        <name>tRNA</name>
        <dbReference type="ChEBI" id="CHEBI:17843"/>
    </ligand>
</feature>
<evidence type="ECO:0000256" key="2">
    <source>
        <dbReference type="ARBA" id="ARBA00022555"/>
    </source>
</evidence>
<dbReference type="Proteomes" id="UP000094056">
    <property type="component" value="Unassembled WGS sequence"/>
</dbReference>
<feature type="binding site" evidence="7">
    <location>
        <position position="14"/>
    </location>
    <ligand>
        <name>tRNA</name>
        <dbReference type="ChEBI" id="CHEBI:17843"/>
    </ligand>
</feature>
<evidence type="ECO:0000256" key="9">
    <source>
        <dbReference type="RuleBase" id="RU004320"/>
    </source>
</evidence>